<accession>E4ZZ73</accession>
<feature type="region of interest" description="Disordered" evidence="1">
    <location>
        <begin position="29"/>
        <end position="59"/>
    </location>
</feature>
<evidence type="ECO:0000313" key="3">
    <source>
        <dbReference type="Proteomes" id="UP000002668"/>
    </source>
</evidence>
<dbReference type="HOGENOM" id="CLU_2333976_0_0_1"/>
<dbReference type="VEuPathDB" id="FungiDB:LEMA_uP109330.1"/>
<gene>
    <name evidence="2" type="ORF">LEMA_uP109330.1</name>
</gene>
<evidence type="ECO:0000313" key="2">
    <source>
        <dbReference type="EMBL" id="CBX96668.1"/>
    </source>
</evidence>
<reference evidence="3" key="1">
    <citation type="journal article" date="2011" name="Nat. Commun.">
        <title>Effector diversification within compartments of the Leptosphaeria maculans genome affected by Repeat-Induced Point mutations.</title>
        <authorList>
            <person name="Rouxel T."/>
            <person name="Grandaubert J."/>
            <person name="Hane J.K."/>
            <person name="Hoede C."/>
            <person name="van de Wouw A.P."/>
            <person name="Couloux A."/>
            <person name="Dominguez V."/>
            <person name="Anthouard V."/>
            <person name="Bally P."/>
            <person name="Bourras S."/>
            <person name="Cozijnsen A.J."/>
            <person name="Ciuffetti L.M."/>
            <person name="Degrave A."/>
            <person name="Dilmaghani A."/>
            <person name="Duret L."/>
            <person name="Fudal I."/>
            <person name="Goodwin S.B."/>
            <person name="Gout L."/>
            <person name="Glaser N."/>
            <person name="Linglin J."/>
            <person name="Kema G.H.J."/>
            <person name="Lapalu N."/>
            <person name="Lawrence C.B."/>
            <person name="May K."/>
            <person name="Meyer M."/>
            <person name="Ollivier B."/>
            <person name="Poulain J."/>
            <person name="Schoch C.L."/>
            <person name="Simon A."/>
            <person name="Spatafora J.W."/>
            <person name="Stachowiak A."/>
            <person name="Turgeon B.G."/>
            <person name="Tyler B.M."/>
            <person name="Vincent D."/>
            <person name="Weissenbach J."/>
            <person name="Amselem J."/>
            <person name="Quesneville H."/>
            <person name="Oliver R.P."/>
            <person name="Wincker P."/>
            <person name="Balesdent M.-H."/>
            <person name="Howlett B.J."/>
        </authorList>
    </citation>
    <scope>NUCLEOTIDE SEQUENCE [LARGE SCALE GENOMIC DNA]</scope>
    <source>
        <strain evidence="3">JN3 / isolate v23.1.3 / race Av1-4-5-6-7-8</strain>
    </source>
</reference>
<sequence length="98" mass="11084">MIWTKSTCSRYSTGWRERKRPAAVLCRSSINTHHSPVATTTTTTTTDDDDDNQGKKRHRRFAGTVLAARLGLDWLEGNEQPKFRAWPKPTQAKSGALR</sequence>
<proteinExistence type="predicted"/>
<dbReference type="AlphaFoldDB" id="E4ZZ73"/>
<dbReference type="InParanoid" id="E4ZZ73"/>
<dbReference type="EMBL" id="FP929129">
    <property type="protein sequence ID" value="CBX96668.1"/>
    <property type="molecule type" value="Genomic_DNA"/>
</dbReference>
<evidence type="ECO:0000256" key="1">
    <source>
        <dbReference type="SAM" id="MobiDB-lite"/>
    </source>
</evidence>
<name>E4ZZ73_LEPMJ</name>
<protein>
    <submittedName>
        <fullName evidence="2">Predicted protein</fullName>
    </submittedName>
</protein>
<dbReference type="Proteomes" id="UP000002668">
    <property type="component" value="Genome"/>
</dbReference>
<keyword evidence="3" id="KW-1185">Reference proteome</keyword>
<feature type="region of interest" description="Disordered" evidence="1">
    <location>
        <begin position="78"/>
        <end position="98"/>
    </location>
</feature>
<organism evidence="3">
    <name type="scientific">Leptosphaeria maculans (strain JN3 / isolate v23.1.3 / race Av1-4-5-6-7-8)</name>
    <name type="common">Blackleg fungus</name>
    <name type="synonym">Phoma lingam</name>
    <dbReference type="NCBI Taxonomy" id="985895"/>
    <lineage>
        <taxon>Eukaryota</taxon>
        <taxon>Fungi</taxon>
        <taxon>Dikarya</taxon>
        <taxon>Ascomycota</taxon>
        <taxon>Pezizomycotina</taxon>
        <taxon>Dothideomycetes</taxon>
        <taxon>Pleosporomycetidae</taxon>
        <taxon>Pleosporales</taxon>
        <taxon>Pleosporineae</taxon>
        <taxon>Leptosphaeriaceae</taxon>
        <taxon>Plenodomus</taxon>
        <taxon>Plenodomus lingam/Leptosphaeria maculans species complex</taxon>
    </lineage>
</organism>
<feature type="compositionally biased region" description="Polar residues" evidence="1">
    <location>
        <begin position="29"/>
        <end position="38"/>
    </location>
</feature>